<dbReference type="PANTHER" id="PTHR10098:SF112">
    <property type="entry name" value="SLR0380 PROTEIN"/>
    <property type="match status" value="1"/>
</dbReference>
<evidence type="ECO:0000313" key="2">
    <source>
        <dbReference type="EMBL" id="NEU75043.1"/>
    </source>
</evidence>
<dbReference type="AlphaFoldDB" id="A0A846HDB0"/>
<dbReference type="SMART" id="SM00028">
    <property type="entry name" value="TPR"/>
    <property type="match status" value="5"/>
</dbReference>
<reference evidence="2 3" key="1">
    <citation type="journal article" date="2015" name="Genome Announc.">
        <title>Draft Genome Sequence of Cyanobacterium Hassallia byssoidea Strain VB512170, Isolated from Monuments in India.</title>
        <authorList>
            <person name="Singh D."/>
            <person name="Chandrababunaidu M.M."/>
            <person name="Panda A."/>
            <person name="Sen D."/>
            <person name="Bhattacharyya S."/>
            <person name="Adhikary S.P."/>
            <person name="Tripathy S."/>
        </authorList>
    </citation>
    <scope>NUCLEOTIDE SEQUENCE [LARGE SCALE GENOMIC DNA]</scope>
    <source>
        <strain evidence="2 3">VB512170</strain>
    </source>
</reference>
<protein>
    <submittedName>
        <fullName evidence="2">CHAT domain-containing protein</fullName>
    </submittedName>
</protein>
<evidence type="ECO:0000259" key="1">
    <source>
        <dbReference type="Pfam" id="PF12770"/>
    </source>
</evidence>
<dbReference type="InterPro" id="IPR019734">
    <property type="entry name" value="TPR_rpt"/>
</dbReference>
<organism evidence="2 3">
    <name type="scientific">Hassallia byssoidea VB512170</name>
    <dbReference type="NCBI Taxonomy" id="1304833"/>
    <lineage>
        <taxon>Bacteria</taxon>
        <taxon>Bacillati</taxon>
        <taxon>Cyanobacteriota</taxon>
        <taxon>Cyanophyceae</taxon>
        <taxon>Nostocales</taxon>
        <taxon>Tolypothrichaceae</taxon>
        <taxon>Hassallia</taxon>
    </lineage>
</organism>
<gene>
    <name evidence="2" type="ORF">PI95_021410</name>
</gene>
<feature type="domain" description="CHAT" evidence="1">
    <location>
        <begin position="608"/>
        <end position="880"/>
    </location>
</feature>
<name>A0A846HDB0_9CYAN</name>
<evidence type="ECO:0000313" key="3">
    <source>
        <dbReference type="Proteomes" id="UP000031549"/>
    </source>
</evidence>
<dbReference type="EMBL" id="JTCM02000056">
    <property type="protein sequence ID" value="NEU75043.1"/>
    <property type="molecule type" value="Genomic_DNA"/>
</dbReference>
<dbReference type="PANTHER" id="PTHR10098">
    <property type="entry name" value="RAPSYN-RELATED"/>
    <property type="match status" value="1"/>
</dbReference>
<dbReference type="InterPro" id="IPR024983">
    <property type="entry name" value="CHAT_dom"/>
</dbReference>
<dbReference type="Pfam" id="PF12770">
    <property type="entry name" value="CHAT"/>
    <property type="match status" value="1"/>
</dbReference>
<dbReference type="Gene3D" id="1.25.40.10">
    <property type="entry name" value="Tetratricopeptide repeat domain"/>
    <property type="match status" value="2"/>
</dbReference>
<dbReference type="SUPFAM" id="SSF48452">
    <property type="entry name" value="TPR-like"/>
    <property type="match status" value="3"/>
</dbReference>
<accession>A0A846HDB0</accession>
<comment type="caution">
    <text evidence="2">The sequence shown here is derived from an EMBL/GenBank/DDBJ whole genome shotgun (WGS) entry which is preliminary data.</text>
</comment>
<dbReference type="InterPro" id="IPR011990">
    <property type="entry name" value="TPR-like_helical_dom_sf"/>
</dbReference>
<dbReference type="Proteomes" id="UP000031549">
    <property type="component" value="Unassembled WGS sequence"/>
</dbReference>
<sequence>MYEAGELSTAVMILQQAASSLRTQKDKLGEAIALSNLSLAFKQLGQWEKADRAIAQSLLILTTSQNTLNSASVLAQTLEIQGNLQLELGKAELALDTWKQAENIYAKTGDEVGKTRSLINQSIAQQALGQYIQSRMILEEMYPRLEKQPDSLVKATALRSLGDVVQLVGNLELSLKVLLRSRDIAEKLQSPPEISAALLSLGNIYAANGNRESRLDAISIEEYTPLQYLTKSIFTQNIKAIKFYQQAAQFYSQAATISTSPLGQIQAQLNHLSMLLSLQKWSQAQQLSSEIQLKLRKIPPSKTAIYAQINLAESLVYLKQATNADIPSWKEIAESLATAIQQARSIEDKRSEAYAIGALGGLYLKTEDITNAQKLTEQALIQAQAIKAKDIAYLWQWQLGQILKIKGDISGAIAFYTQAVDTLKFLRNDLIALNPDVQFSFRDNVEPVYRQLVDLLLQPKNGEWGIGNREWGKTIKQTHEGEVKTKGESTTPYSLLPTPQFSVSQDNLKQARNVIEALQLSELENFFREACLQEKPKQIDDVVDKIDLTAAVIYPIILKDRIEIILKLPNQTQLSHYRTDEQAKEVESTLDKLGQYLKEPDRINDVKKLSQKLYEWLIQPLEADLAKIDMKTLVFVLDGSLRNIPMAVLYDNKQKQYLIEKYAIALAPGLQLIDPKPLQGRELNVLIAGVSEQREIEGRSFPPLNNVIVESEKIHSTIPKSQELLNRTFTEKNVQNRIKEAPFSVVHIATHGEFSSNAEKTFILTWEQLLKVKDFDNLLRLRNTSDRAIELLVLSACQTASGDKRATLGLAGIAVRAGARSTLATLWSVEDESTAELMNQFYQELAQGEAKAKALRHAQLALLAKYQTPYFWAPYVLVGNWL</sequence>
<keyword evidence="3" id="KW-1185">Reference proteome</keyword>
<proteinExistence type="predicted"/>